<dbReference type="SUPFAM" id="SSF53335">
    <property type="entry name" value="S-adenosyl-L-methionine-dependent methyltransferases"/>
    <property type="match status" value="1"/>
</dbReference>
<sequence length="378" mass="41302">MTTVAPIICTVGGHELRLLPRNSEEALVRGTGVHLWDSSVVLARILERDASKVKLKGAVVVELGAGLGLGGLAAAVLGAGSVVLTDLEEMLPVLEHNVNVNRETAVHSKPVDKQTERVKVPDPLRVLKCDWGNLADHAMVLHAVADLRQKLKETEEEGKEGESQLPLSQPSDSGRLSKRASEDATVKPQAVTGDTSDKNAEQTLVHSEHQTGIQSRPENSRDAAKETETQGRANAASSRAQSVCESREGEGEEDFLEDDDAAPEKGPSFPDLIIGADVVFNKVCVIPLLQSLWSLSSLRTRILLAFEKRCEVTFDLFLSSAQEGFDCRRVQLQRKGRKGSLKQTDGSEQINEREANPFVFVFSLRRKRHANPPWLSQS</sequence>
<accession>A0A0K6S7W7</accession>
<feature type="compositionally biased region" description="Polar residues" evidence="1">
    <location>
        <begin position="201"/>
        <end position="217"/>
    </location>
</feature>
<feature type="compositionally biased region" description="Acidic residues" evidence="1">
    <location>
        <begin position="250"/>
        <end position="261"/>
    </location>
</feature>
<dbReference type="VEuPathDB" id="CryptoDB:Cvel_21604"/>
<name>A0A0K6S7W7_9ALVE</name>
<dbReference type="PANTHER" id="PTHR14614">
    <property type="entry name" value="HEPATOCELLULAR CARCINOMA-ASSOCIATED ANTIGEN"/>
    <property type="match status" value="1"/>
</dbReference>
<dbReference type="InterPro" id="IPR029063">
    <property type="entry name" value="SAM-dependent_MTases_sf"/>
</dbReference>
<organism evidence="2">
    <name type="scientific">Chromera velia CCMP2878</name>
    <dbReference type="NCBI Taxonomy" id="1169474"/>
    <lineage>
        <taxon>Eukaryota</taxon>
        <taxon>Sar</taxon>
        <taxon>Alveolata</taxon>
        <taxon>Colpodellida</taxon>
        <taxon>Chromeraceae</taxon>
        <taxon>Chromera</taxon>
    </lineage>
</organism>
<dbReference type="AlphaFoldDB" id="A0A0K6S7W7"/>
<feature type="compositionally biased region" description="Polar residues" evidence="1">
    <location>
        <begin position="230"/>
        <end position="244"/>
    </location>
</feature>
<dbReference type="Pfam" id="PF10294">
    <property type="entry name" value="Methyltransf_16"/>
    <property type="match status" value="1"/>
</dbReference>
<dbReference type="PANTHER" id="PTHR14614:SF109">
    <property type="entry name" value="RIBOSOMAL LYSINE N-METHYLTRANSFERASE 5"/>
    <property type="match status" value="1"/>
</dbReference>
<evidence type="ECO:0008006" key="3">
    <source>
        <dbReference type="Google" id="ProtNLM"/>
    </source>
</evidence>
<feature type="region of interest" description="Disordered" evidence="1">
    <location>
        <begin position="152"/>
        <end position="268"/>
    </location>
</feature>
<feature type="compositionally biased region" description="Basic and acidic residues" evidence="1">
    <location>
        <begin position="218"/>
        <end position="229"/>
    </location>
</feature>
<evidence type="ECO:0000313" key="2">
    <source>
        <dbReference type="EMBL" id="CUC09600.1"/>
    </source>
</evidence>
<dbReference type="Gene3D" id="3.40.50.150">
    <property type="entry name" value="Vaccinia Virus protein VP39"/>
    <property type="match status" value="2"/>
</dbReference>
<evidence type="ECO:0000256" key="1">
    <source>
        <dbReference type="SAM" id="MobiDB-lite"/>
    </source>
</evidence>
<dbReference type="EMBL" id="CDMZ01001149">
    <property type="protein sequence ID" value="CUC09600.1"/>
    <property type="molecule type" value="Genomic_DNA"/>
</dbReference>
<proteinExistence type="predicted"/>
<reference evidence="2" key="1">
    <citation type="submission" date="2014-11" db="EMBL/GenBank/DDBJ databases">
        <title>Molecular phylogeny of cliff fern family Woodsiaceae with morphological implications.</title>
        <authorList>
            <person name="Shao Y.-Z."/>
            <person name="Wei R."/>
            <person name="Zhang X.-C."/>
        </authorList>
    </citation>
    <scope>NUCLEOTIDE SEQUENCE</scope>
</reference>
<dbReference type="InterPro" id="IPR019410">
    <property type="entry name" value="Methyltransf_16"/>
</dbReference>
<gene>
    <name evidence="2" type="ORF">Cvel_21604.t1</name>
</gene>
<protein>
    <recommendedName>
        <fullName evidence="3">FAM86 N-terminal domain-containing protein</fullName>
    </recommendedName>
</protein>
<feature type="compositionally biased region" description="Polar residues" evidence="1">
    <location>
        <begin position="165"/>
        <end position="174"/>
    </location>
</feature>